<gene>
    <name evidence="2" type="ORF">HNY73_004681</name>
</gene>
<feature type="region of interest" description="Disordered" evidence="1">
    <location>
        <begin position="1"/>
        <end position="22"/>
    </location>
</feature>
<evidence type="ECO:0000256" key="1">
    <source>
        <dbReference type="SAM" id="MobiDB-lite"/>
    </source>
</evidence>
<sequence length="74" mass="7997">MSAYSIGTTTRVADMPSQQPSNCHQIDERLLCWNNDESSGHANSSTINRSMSANSVGTTTRVADMPSQQPSISH</sequence>
<evidence type="ECO:0000313" key="3">
    <source>
        <dbReference type="Proteomes" id="UP000807504"/>
    </source>
</evidence>
<organism evidence="2 3">
    <name type="scientific">Argiope bruennichi</name>
    <name type="common">Wasp spider</name>
    <name type="synonym">Aranea bruennichi</name>
    <dbReference type="NCBI Taxonomy" id="94029"/>
    <lineage>
        <taxon>Eukaryota</taxon>
        <taxon>Metazoa</taxon>
        <taxon>Ecdysozoa</taxon>
        <taxon>Arthropoda</taxon>
        <taxon>Chelicerata</taxon>
        <taxon>Arachnida</taxon>
        <taxon>Araneae</taxon>
        <taxon>Araneomorphae</taxon>
        <taxon>Entelegynae</taxon>
        <taxon>Araneoidea</taxon>
        <taxon>Araneidae</taxon>
        <taxon>Argiope</taxon>
    </lineage>
</organism>
<proteinExistence type="predicted"/>
<name>A0A8T0FPY7_ARGBR</name>
<keyword evidence="3" id="KW-1185">Reference proteome</keyword>
<evidence type="ECO:0000313" key="2">
    <source>
        <dbReference type="EMBL" id="KAF8793161.1"/>
    </source>
</evidence>
<reference evidence="2" key="1">
    <citation type="journal article" date="2020" name="bioRxiv">
        <title>Chromosome-level reference genome of the European wasp spider Argiope bruennichi: a resource for studies on range expansion and evolutionary adaptation.</title>
        <authorList>
            <person name="Sheffer M.M."/>
            <person name="Hoppe A."/>
            <person name="Krehenwinkel H."/>
            <person name="Uhl G."/>
            <person name="Kuss A.W."/>
            <person name="Jensen L."/>
            <person name="Jensen C."/>
            <person name="Gillespie R.G."/>
            <person name="Hoff K.J."/>
            <person name="Prost S."/>
        </authorList>
    </citation>
    <scope>NUCLEOTIDE SEQUENCE</scope>
</reference>
<feature type="region of interest" description="Disordered" evidence="1">
    <location>
        <begin position="36"/>
        <end position="74"/>
    </location>
</feature>
<accession>A0A8T0FPY7</accession>
<dbReference type="EMBL" id="JABXBU010000003">
    <property type="protein sequence ID" value="KAF8793161.1"/>
    <property type="molecule type" value="Genomic_DNA"/>
</dbReference>
<reference evidence="2" key="2">
    <citation type="submission" date="2020-06" db="EMBL/GenBank/DDBJ databases">
        <authorList>
            <person name="Sheffer M."/>
        </authorList>
    </citation>
    <scope>NUCLEOTIDE SEQUENCE</scope>
</reference>
<protein>
    <submittedName>
        <fullName evidence="2">Uncharacterized protein</fullName>
    </submittedName>
</protein>
<dbReference type="Proteomes" id="UP000807504">
    <property type="component" value="Unassembled WGS sequence"/>
</dbReference>
<dbReference type="AlphaFoldDB" id="A0A8T0FPY7"/>
<comment type="caution">
    <text evidence="2">The sequence shown here is derived from an EMBL/GenBank/DDBJ whole genome shotgun (WGS) entry which is preliminary data.</text>
</comment>